<name>A0ABY6GQR9_9GAMM</name>
<dbReference type="EMBL" id="CP103300">
    <property type="protein sequence ID" value="UYM15093.1"/>
    <property type="molecule type" value="Genomic_DNA"/>
</dbReference>
<evidence type="ECO:0000313" key="2">
    <source>
        <dbReference type="EMBL" id="UYM15093.1"/>
    </source>
</evidence>
<sequence>MHQPKPFIPCHAWRISQFVKRFRQYSTVRIYVSEGRHGFHEVDVNTMEGFWSLLRFWLRPHRGISQVKLPLYLSFFECPHNLRRRGKTALAGLYEEAGDKKQQRNWKNRSPNGTDFSFSDVGQLGDRALSG</sequence>
<evidence type="ECO:0000313" key="3">
    <source>
        <dbReference type="Proteomes" id="UP001163255"/>
    </source>
</evidence>
<feature type="region of interest" description="Disordered" evidence="1">
    <location>
        <begin position="98"/>
        <end position="131"/>
    </location>
</feature>
<keyword evidence="3" id="KW-1185">Reference proteome</keyword>
<organism evidence="2 3">
    <name type="scientific">Endozoicomonas euniceicola</name>
    <dbReference type="NCBI Taxonomy" id="1234143"/>
    <lineage>
        <taxon>Bacteria</taxon>
        <taxon>Pseudomonadati</taxon>
        <taxon>Pseudomonadota</taxon>
        <taxon>Gammaproteobacteria</taxon>
        <taxon>Oceanospirillales</taxon>
        <taxon>Endozoicomonadaceae</taxon>
        <taxon>Endozoicomonas</taxon>
    </lineage>
</organism>
<protein>
    <recommendedName>
        <fullName evidence="4">Transposase</fullName>
    </recommendedName>
</protein>
<proteinExistence type="predicted"/>
<gene>
    <name evidence="2" type="ORF">NX720_19810</name>
</gene>
<dbReference type="RefSeq" id="WP_262596949.1">
    <property type="nucleotide sequence ID" value="NZ_CP103300.1"/>
</dbReference>
<evidence type="ECO:0008006" key="4">
    <source>
        <dbReference type="Google" id="ProtNLM"/>
    </source>
</evidence>
<feature type="compositionally biased region" description="Polar residues" evidence="1">
    <location>
        <begin position="108"/>
        <end position="117"/>
    </location>
</feature>
<evidence type="ECO:0000256" key="1">
    <source>
        <dbReference type="SAM" id="MobiDB-lite"/>
    </source>
</evidence>
<reference evidence="2" key="1">
    <citation type="submission" date="2022-10" db="EMBL/GenBank/DDBJ databases">
        <title>Completed Genome Sequence of two octocoral isolated bacterium, Endozoicomonas euniceicola EF212T and Endozoicomonas gorgoniicola PS125T.</title>
        <authorList>
            <person name="Chiou Y.-J."/>
            <person name="Chen Y.-H."/>
        </authorList>
    </citation>
    <scope>NUCLEOTIDE SEQUENCE</scope>
    <source>
        <strain evidence="2">EF212</strain>
    </source>
</reference>
<dbReference type="Proteomes" id="UP001163255">
    <property type="component" value="Chromosome"/>
</dbReference>
<accession>A0ABY6GQR9</accession>